<accession>Q4JMV9</accession>
<keyword evidence="7 8" id="KW-0472">Membrane</keyword>
<dbReference type="InterPro" id="IPR037185">
    <property type="entry name" value="EmrE-like"/>
</dbReference>
<comment type="subcellular location">
    <subcellularLocation>
        <location evidence="1">Cell membrane</location>
        <topology evidence="1">Multi-pass membrane protein</topology>
    </subcellularLocation>
</comment>
<sequence length="299" mass="32424">MVSVSGLVYASLAALLWGFVPVYIGYLSDVDPMEIVVHRALWSGVILLGLVTLAPSLFGGLKDARAALTTPRMRFGFLVTCALLSVNWIVFVYAVQARQVFDAALGYFIYPLVTVILGVLMLRERLDRWGWAAVGIVGCGVALKAVHHGGVPWIALVLALSFALYGVTRKRMTVNPVIGMFVETVFLIPLSVIYLAWRHDAGQTIFFGGGAVNVTLAVFAGVVTVVPLLLYHAGNRALPISVASLLFYINPTTQLVVGLVYFDLVAAPEEWLVFGLIWTGLALYFASRRRGGASVNHAR</sequence>
<dbReference type="EMBL" id="DQ068068">
    <property type="protein sequence ID" value="AAY87204.1"/>
    <property type="molecule type" value="Genomic_DNA"/>
</dbReference>
<evidence type="ECO:0000256" key="8">
    <source>
        <dbReference type="SAM" id="Phobius"/>
    </source>
</evidence>
<evidence type="ECO:0000256" key="5">
    <source>
        <dbReference type="ARBA" id="ARBA00022692"/>
    </source>
</evidence>
<dbReference type="InterPro" id="IPR004626">
    <property type="entry name" value="RarD"/>
</dbReference>
<evidence type="ECO:0000256" key="1">
    <source>
        <dbReference type="ARBA" id="ARBA00004651"/>
    </source>
</evidence>
<feature type="transmembrane region" description="Helical" evidence="8">
    <location>
        <begin position="203"/>
        <end position="230"/>
    </location>
</feature>
<dbReference type="Pfam" id="PF00892">
    <property type="entry name" value="EamA"/>
    <property type="match status" value="1"/>
</dbReference>
<comment type="similarity">
    <text evidence="2">Belongs to the EamA transporter family.</text>
</comment>
<dbReference type="PANTHER" id="PTHR22911">
    <property type="entry name" value="ACYL-MALONYL CONDENSING ENZYME-RELATED"/>
    <property type="match status" value="1"/>
</dbReference>
<feature type="transmembrane region" description="Helical" evidence="8">
    <location>
        <begin position="129"/>
        <end position="146"/>
    </location>
</feature>
<dbReference type="GO" id="GO:0005886">
    <property type="term" value="C:plasma membrane"/>
    <property type="evidence" value="ECO:0007669"/>
    <property type="project" value="UniProtKB-SubCell"/>
</dbReference>
<feature type="domain" description="EamA" evidence="9">
    <location>
        <begin position="5"/>
        <end position="143"/>
    </location>
</feature>
<organism evidence="10">
    <name type="scientific">uncultured bacterium BAC17H8</name>
    <dbReference type="NCBI Taxonomy" id="332980"/>
    <lineage>
        <taxon>Bacteria</taxon>
        <taxon>environmental samples</taxon>
    </lineage>
</organism>
<dbReference type="PANTHER" id="PTHR22911:SF137">
    <property type="entry name" value="SOLUTE CARRIER FAMILY 35 MEMBER G2-RELATED"/>
    <property type="match status" value="1"/>
</dbReference>
<keyword evidence="5 8" id="KW-0812">Transmembrane</keyword>
<dbReference type="InterPro" id="IPR000620">
    <property type="entry name" value="EamA_dom"/>
</dbReference>
<evidence type="ECO:0000256" key="2">
    <source>
        <dbReference type="ARBA" id="ARBA00007362"/>
    </source>
</evidence>
<name>Q4JMV9_9BACT</name>
<feature type="transmembrane region" description="Helical" evidence="8">
    <location>
        <begin position="73"/>
        <end position="94"/>
    </location>
</feature>
<dbReference type="NCBIfam" id="TIGR00688">
    <property type="entry name" value="rarD"/>
    <property type="match status" value="1"/>
</dbReference>
<evidence type="ECO:0000256" key="3">
    <source>
        <dbReference type="ARBA" id="ARBA00022448"/>
    </source>
</evidence>
<protein>
    <submittedName>
        <fullName evidence="10">Predicted permease</fullName>
    </submittedName>
</protein>
<dbReference type="SUPFAM" id="SSF103481">
    <property type="entry name" value="Multidrug resistance efflux transporter EmrE"/>
    <property type="match status" value="1"/>
</dbReference>
<proteinExistence type="inferred from homology"/>
<evidence type="ECO:0000256" key="7">
    <source>
        <dbReference type="ARBA" id="ARBA00023136"/>
    </source>
</evidence>
<feature type="transmembrane region" description="Helical" evidence="8">
    <location>
        <begin position="40"/>
        <end position="61"/>
    </location>
</feature>
<feature type="transmembrane region" description="Helical" evidence="8">
    <location>
        <begin position="152"/>
        <end position="168"/>
    </location>
</feature>
<dbReference type="AlphaFoldDB" id="Q4JMV9"/>
<keyword evidence="4" id="KW-1003">Cell membrane</keyword>
<feature type="transmembrane region" description="Helical" evidence="8">
    <location>
        <begin position="242"/>
        <end position="265"/>
    </location>
</feature>
<evidence type="ECO:0000256" key="4">
    <source>
        <dbReference type="ARBA" id="ARBA00022475"/>
    </source>
</evidence>
<feature type="transmembrane region" description="Helical" evidence="8">
    <location>
        <begin position="271"/>
        <end position="287"/>
    </location>
</feature>
<evidence type="ECO:0000256" key="6">
    <source>
        <dbReference type="ARBA" id="ARBA00022989"/>
    </source>
</evidence>
<feature type="transmembrane region" description="Helical" evidence="8">
    <location>
        <begin position="100"/>
        <end position="122"/>
    </location>
</feature>
<evidence type="ECO:0000259" key="9">
    <source>
        <dbReference type="Pfam" id="PF00892"/>
    </source>
</evidence>
<feature type="transmembrane region" description="Helical" evidence="8">
    <location>
        <begin position="177"/>
        <end position="197"/>
    </location>
</feature>
<feature type="transmembrane region" description="Helical" evidence="8">
    <location>
        <begin position="7"/>
        <end position="28"/>
    </location>
</feature>
<reference evidence="10" key="1">
    <citation type="journal article" date="2005" name="PLoS Biol.">
        <title>New insights into metabolic properties of marine bacteria encoding proteorhodopsins.</title>
        <authorList>
            <person name="Sabehi G."/>
            <person name="Loy A."/>
            <person name="Jung K.H."/>
            <person name="Partha R."/>
            <person name="Spudich J.L."/>
            <person name="Isaacson T."/>
            <person name="Hirschberg J."/>
            <person name="Wagner M."/>
            <person name="Beja O."/>
        </authorList>
    </citation>
    <scope>NUCLEOTIDE SEQUENCE</scope>
</reference>
<keyword evidence="3" id="KW-0813">Transport</keyword>
<evidence type="ECO:0000313" key="10">
    <source>
        <dbReference type="EMBL" id="AAY87204.1"/>
    </source>
</evidence>
<keyword evidence="6 8" id="KW-1133">Transmembrane helix</keyword>